<organism evidence="1 2">
    <name type="scientific">Lactiplantibacillus fabifermentans DSM 21115</name>
    <dbReference type="NCBI Taxonomy" id="1413187"/>
    <lineage>
        <taxon>Bacteria</taxon>
        <taxon>Bacillati</taxon>
        <taxon>Bacillota</taxon>
        <taxon>Bacilli</taxon>
        <taxon>Lactobacillales</taxon>
        <taxon>Lactobacillaceae</taxon>
        <taxon>Lactiplantibacillus</taxon>
    </lineage>
</organism>
<reference evidence="1 2" key="1">
    <citation type="journal article" date="2015" name="Genome Announc.">
        <title>Expanding the biotechnology potential of lactobacilli through comparative genomics of 213 strains and associated genera.</title>
        <authorList>
            <person name="Sun Z."/>
            <person name="Harris H.M."/>
            <person name="McCann A."/>
            <person name="Guo C."/>
            <person name="Argimon S."/>
            <person name="Zhang W."/>
            <person name="Yang X."/>
            <person name="Jeffery I.B."/>
            <person name="Cooney J.C."/>
            <person name="Kagawa T.F."/>
            <person name="Liu W."/>
            <person name="Song Y."/>
            <person name="Salvetti E."/>
            <person name="Wrobel A."/>
            <person name="Rasinkangas P."/>
            <person name="Parkhill J."/>
            <person name="Rea M.C."/>
            <person name="O'Sullivan O."/>
            <person name="Ritari J."/>
            <person name="Douillard F.P."/>
            <person name="Paul Ross R."/>
            <person name="Yang R."/>
            <person name="Briner A.E."/>
            <person name="Felis G.E."/>
            <person name="de Vos W.M."/>
            <person name="Barrangou R."/>
            <person name="Klaenhammer T.R."/>
            <person name="Caufield P.W."/>
            <person name="Cui Y."/>
            <person name="Zhang H."/>
            <person name="O'Toole P.W."/>
        </authorList>
    </citation>
    <scope>NUCLEOTIDE SEQUENCE [LARGE SCALE GENOMIC DNA]</scope>
    <source>
        <strain evidence="1 2">DSM 21115</strain>
    </source>
</reference>
<dbReference type="EMBL" id="AYGX02000177">
    <property type="protein sequence ID" value="KRO22273.1"/>
    <property type="molecule type" value="Genomic_DNA"/>
</dbReference>
<keyword evidence="2" id="KW-1185">Reference proteome</keyword>
<accession>A0A0R2N8W7</accession>
<gene>
    <name evidence="1" type="ORF">DY78_GL002110</name>
</gene>
<proteinExistence type="predicted"/>
<evidence type="ECO:0000313" key="2">
    <source>
        <dbReference type="Proteomes" id="UP000050920"/>
    </source>
</evidence>
<name>A0A0R2N8W7_9LACO</name>
<dbReference type="AlphaFoldDB" id="A0A0R2N8W7"/>
<dbReference type="Proteomes" id="UP000050920">
    <property type="component" value="Unassembled WGS sequence"/>
</dbReference>
<protein>
    <submittedName>
        <fullName evidence="1">Uncharacterized protein</fullName>
    </submittedName>
</protein>
<evidence type="ECO:0000313" key="1">
    <source>
        <dbReference type="EMBL" id="KRO22273.1"/>
    </source>
</evidence>
<comment type="caution">
    <text evidence="1">The sequence shown here is derived from an EMBL/GenBank/DDBJ whole genome shotgun (WGS) entry which is preliminary data.</text>
</comment>
<sequence length="59" mass="6463">MADRNGIVLKVALTTVFWSFTPRTPFETWASGSKARSKTASQAWTGPKTMELRSANCGN</sequence>